<keyword evidence="3" id="KW-1185">Reference proteome</keyword>
<feature type="signal peptide" evidence="1">
    <location>
        <begin position="1"/>
        <end position="24"/>
    </location>
</feature>
<dbReference type="EMBL" id="SNWQ01000005">
    <property type="protein sequence ID" value="TDO50102.1"/>
    <property type="molecule type" value="Genomic_DNA"/>
</dbReference>
<feature type="chain" id="PRO_5038686859" evidence="1">
    <location>
        <begin position="25"/>
        <end position="134"/>
    </location>
</feature>
<sequence length="134" mass="13931">MRRIIAVGAAFMLLLAGLVTVGPAAAVASRVNVDVAKVGRLTDGGRTVTFRATARCEPGLEVLEAFVTVSQGSFVQVGLPLTCDGRNQVFNLAGTLVDGLFQPGAAQASAFVLVLDPATGQTTQAQDSEQMRLR</sequence>
<accession>A0A4R6KIH1</accession>
<protein>
    <submittedName>
        <fullName evidence="2">Uncharacterized protein</fullName>
    </submittedName>
</protein>
<dbReference type="RefSeq" id="WP_133800357.1">
    <property type="nucleotide sequence ID" value="NZ_SNWQ01000005.1"/>
</dbReference>
<name>A0A4R6KIH1_9ACTN</name>
<keyword evidence="1" id="KW-0732">Signal</keyword>
<comment type="caution">
    <text evidence="2">The sequence shown here is derived from an EMBL/GenBank/DDBJ whole genome shotgun (WGS) entry which is preliminary data.</text>
</comment>
<dbReference type="AlphaFoldDB" id="A0A4R6KIH1"/>
<evidence type="ECO:0000256" key="1">
    <source>
        <dbReference type="SAM" id="SignalP"/>
    </source>
</evidence>
<evidence type="ECO:0000313" key="2">
    <source>
        <dbReference type="EMBL" id="TDO50102.1"/>
    </source>
</evidence>
<reference evidence="2 3" key="1">
    <citation type="submission" date="2019-03" db="EMBL/GenBank/DDBJ databases">
        <title>Genomic Encyclopedia of Type Strains, Phase III (KMG-III): the genomes of soil and plant-associated and newly described type strains.</title>
        <authorList>
            <person name="Whitman W."/>
        </authorList>
    </citation>
    <scope>NUCLEOTIDE SEQUENCE [LARGE SCALE GENOMIC DNA]</scope>
    <source>
        <strain evidence="2 3">VKM Ac-2527</strain>
    </source>
</reference>
<proteinExistence type="predicted"/>
<organism evidence="2 3">
    <name type="scientific">Kribbella caucasensis</name>
    <dbReference type="NCBI Taxonomy" id="2512215"/>
    <lineage>
        <taxon>Bacteria</taxon>
        <taxon>Bacillati</taxon>
        <taxon>Actinomycetota</taxon>
        <taxon>Actinomycetes</taxon>
        <taxon>Propionibacteriales</taxon>
        <taxon>Kribbellaceae</taxon>
        <taxon>Kribbella</taxon>
    </lineage>
</organism>
<dbReference type="Proteomes" id="UP000295388">
    <property type="component" value="Unassembled WGS sequence"/>
</dbReference>
<dbReference type="OrthoDB" id="5193643at2"/>
<gene>
    <name evidence="2" type="ORF">EV643_105333</name>
</gene>
<evidence type="ECO:0000313" key="3">
    <source>
        <dbReference type="Proteomes" id="UP000295388"/>
    </source>
</evidence>